<dbReference type="SUPFAM" id="SSF52833">
    <property type="entry name" value="Thioredoxin-like"/>
    <property type="match status" value="1"/>
</dbReference>
<gene>
    <name evidence="10" type="ORF">J1C48_12760</name>
</gene>
<reference evidence="10" key="1">
    <citation type="submission" date="2021-03" db="EMBL/GenBank/DDBJ databases">
        <title>Whole genome sequence of Jiella sp. CQZ9-1.</title>
        <authorList>
            <person name="Tuo L."/>
        </authorList>
    </citation>
    <scope>NUCLEOTIDE SEQUENCE</scope>
    <source>
        <strain evidence="10">CQZ9-1</strain>
    </source>
</reference>
<comment type="similarity">
    <text evidence="2">Belongs to the thioredoxin family. DsbA subfamily.</text>
</comment>
<dbReference type="Gene3D" id="3.40.30.10">
    <property type="entry name" value="Glutaredoxin"/>
    <property type="match status" value="1"/>
</dbReference>
<evidence type="ECO:0000256" key="1">
    <source>
        <dbReference type="ARBA" id="ARBA00003565"/>
    </source>
</evidence>
<keyword evidence="5" id="KW-1015">Disulfide bond</keyword>
<dbReference type="EMBL" id="JAFMPP010000010">
    <property type="protein sequence ID" value="MBO0663452.1"/>
    <property type="molecule type" value="Genomic_DNA"/>
</dbReference>
<protein>
    <submittedName>
        <fullName evidence="10">Thioredoxin domain-containing protein</fullName>
    </submittedName>
</protein>
<evidence type="ECO:0000256" key="4">
    <source>
        <dbReference type="ARBA" id="ARBA00023002"/>
    </source>
</evidence>
<name>A0A939G1J6_9HYPH</name>
<dbReference type="GO" id="GO:0016491">
    <property type="term" value="F:oxidoreductase activity"/>
    <property type="evidence" value="ECO:0007669"/>
    <property type="project" value="UniProtKB-KW"/>
</dbReference>
<evidence type="ECO:0000313" key="11">
    <source>
        <dbReference type="Proteomes" id="UP000664122"/>
    </source>
</evidence>
<evidence type="ECO:0000259" key="9">
    <source>
        <dbReference type="PROSITE" id="PS51352"/>
    </source>
</evidence>
<dbReference type="AlphaFoldDB" id="A0A939G1J6"/>
<dbReference type="Pfam" id="PF13462">
    <property type="entry name" value="Thioredoxin_4"/>
    <property type="match status" value="1"/>
</dbReference>
<evidence type="ECO:0000256" key="3">
    <source>
        <dbReference type="ARBA" id="ARBA00022729"/>
    </source>
</evidence>
<dbReference type="Proteomes" id="UP000664122">
    <property type="component" value="Unassembled WGS sequence"/>
</dbReference>
<proteinExistence type="inferred from homology"/>
<dbReference type="InterPro" id="IPR036249">
    <property type="entry name" value="Thioredoxin-like_sf"/>
</dbReference>
<sequence>MRSRLAAIALAVSGMALVATMGGQSARAADHATLIAQASSADKATPMGQAGTPATASEGATAKTDGSSDAAVKAPESQGHVDVAKLMAADALPDIVIGKKDAPVTIVEYASMTCSHCRDFHQNSYPTIKKEFIDTGKAKLIIREFPFDPRALAAFMLARCAGEGDEAKRTAMVDVLFDQQPQWAYSDQASAELLKISRLAGMSEDQFKACLNDKELQKKVIAVQQRGEKEFGVNATPTFFVNGDKYPGALEPNEMAAVIEAHM</sequence>
<dbReference type="CDD" id="cd02972">
    <property type="entry name" value="DsbA_family"/>
    <property type="match status" value="1"/>
</dbReference>
<dbReference type="PROSITE" id="PS51352">
    <property type="entry name" value="THIOREDOXIN_2"/>
    <property type="match status" value="1"/>
</dbReference>
<feature type="region of interest" description="Disordered" evidence="7">
    <location>
        <begin position="42"/>
        <end position="72"/>
    </location>
</feature>
<keyword evidence="3 8" id="KW-0732">Signal</keyword>
<dbReference type="InterPro" id="IPR013766">
    <property type="entry name" value="Thioredoxin_domain"/>
</dbReference>
<evidence type="ECO:0000256" key="2">
    <source>
        <dbReference type="ARBA" id="ARBA00005791"/>
    </source>
</evidence>
<evidence type="ECO:0000256" key="7">
    <source>
        <dbReference type="SAM" id="MobiDB-lite"/>
    </source>
</evidence>
<dbReference type="PANTHER" id="PTHR13887:SF14">
    <property type="entry name" value="DISULFIDE BOND FORMATION PROTEIN D"/>
    <property type="match status" value="1"/>
</dbReference>
<feature type="domain" description="Thioredoxin" evidence="9">
    <location>
        <begin position="63"/>
        <end position="263"/>
    </location>
</feature>
<dbReference type="PANTHER" id="PTHR13887">
    <property type="entry name" value="GLUTATHIONE S-TRANSFERASE KAPPA"/>
    <property type="match status" value="1"/>
</dbReference>
<feature type="chain" id="PRO_5038012126" evidence="8">
    <location>
        <begin position="19"/>
        <end position="263"/>
    </location>
</feature>
<keyword evidence="4" id="KW-0560">Oxidoreductase</keyword>
<comment type="function">
    <text evidence="1">May be required for disulfide bond formation in some proteins.</text>
</comment>
<evidence type="ECO:0000256" key="5">
    <source>
        <dbReference type="ARBA" id="ARBA00023157"/>
    </source>
</evidence>
<evidence type="ECO:0000256" key="8">
    <source>
        <dbReference type="SAM" id="SignalP"/>
    </source>
</evidence>
<keyword evidence="11" id="KW-1185">Reference proteome</keyword>
<evidence type="ECO:0000256" key="6">
    <source>
        <dbReference type="ARBA" id="ARBA00023284"/>
    </source>
</evidence>
<evidence type="ECO:0000313" key="10">
    <source>
        <dbReference type="EMBL" id="MBO0663452.1"/>
    </source>
</evidence>
<comment type="caution">
    <text evidence="10">The sequence shown here is derived from an EMBL/GenBank/DDBJ whole genome shotgun (WGS) entry which is preliminary data.</text>
</comment>
<accession>A0A939G1J6</accession>
<dbReference type="InterPro" id="IPR012336">
    <property type="entry name" value="Thioredoxin-like_fold"/>
</dbReference>
<keyword evidence="6" id="KW-0676">Redox-active center</keyword>
<feature type="signal peptide" evidence="8">
    <location>
        <begin position="1"/>
        <end position="18"/>
    </location>
</feature>
<organism evidence="10 11">
    <name type="scientific">Jiella flava</name>
    <dbReference type="NCBI Taxonomy" id="2816857"/>
    <lineage>
        <taxon>Bacteria</taxon>
        <taxon>Pseudomonadati</taxon>
        <taxon>Pseudomonadota</taxon>
        <taxon>Alphaproteobacteria</taxon>
        <taxon>Hyphomicrobiales</taxon>
        <taxon>Aurantimonadaceae</taxon>
        <taxon>Jiella</taxon>
    </lineage>
</organism>